<dbReference type="Proteomes" id="UP000289193">
    <property type="component" value="Unassembled WGS sequence"/>
</dbReference>
<evidence type="ECO:0000313" key="7">
    <source>
        <dbReference type="Proteomes" id="UP000289193"/>
    </source>
</evidence>
<dbReference type="AlphaFoldDB" id="A0AAX2A9J3"/>
<dbReference type="EMBL" id="PDKM01000002">
    <property type="protein sequence ID" value="RXK10773.1"/>
    <property type="molecule type" value="Genomic_DNA"/>
</dbReference>
<dbReference type="SMART" id="SM00283">
    <property type="entry name" value="MA"/>
    <property type="match status" value="1"/>
</dbReference>
<gene>
    <name evidence="6" type="ORF">CRV05_03550</name>
</gene>
<dbReference type="Gene3D" id="1.10.287.950">
    <property type="entry name" value="Methyl-accepting chemotaxis protein"/>
    <property type="match status" value="1"/>
</dbReference>
<evidence type="ECO:0000259" key="5">
    <source>
        <dbReference type="PROSITE" id="PS50111"/>
    </source>
</evidence>
<evidence type="ECO:0000256" key="3">
    <source>
        <dbReference type="PROSITE-ProRule" id="PRU00284"/>
    </source>
</evidence>
<dbReference type="InterPro" id="IPR051310">
    <property type="entry name" value="MCP_chemotaxis"/>
</dbReference>
<feature type="domain" description="Methyl-accepting transducer" evidence="5">
    <location>
        <begin position="349"/>
        <end position="578"/>
    </location>
</feature>
<keyword evidence="4" id="KW-0812">Transmembrane</keyword>
<dbReference type="GO" id="GO:0006935">
    <property type="term" value="P:chemotaxis"/>
    <property type="evidence" value="ECO:0007669"/>
    <property type="project" value="UniProtKB-KW"/>
</dbReference>
<keyword evidence="3" id="KW-0807">Transducer</keyword>
<reference evidence="6 7" key="1">
    <citation type="submission" date="2017-10" db="EMBL/GenBank/DDBJ databases">
        <title>Genomics of the genus Arcobacter.</title>
        <authorList>
            <person name="Perez-Cataluna A."/>
            <person name="Figueras M.J."/>
        </authorList>
    </citation>
    <scope>NUCLEOTIDE SEQUENCE [LARGE SCALE GENOMIC DNA]</scope>
    <source>
        <strain evidence="6 7">CECT 7835</strain>
    </source>
</reference>
<dbReference type="GO" id="GO:0007165">
    <property type="term" value="P:signal transduction"/>
    <property type="evidence" value="ECO:0007669"/>
    <property type="project" value="UniProtKB-KW"/>
</dbReference>
<comment type="similarity">
    <text evidence="2">Belongs to the methyl-accepting chemotaxis (MCP) protein family.</text>
</comment>
<name>A0AAX2A9J3_9BACT</name>
<keyword evidence="4" id="KW-1133">Transmembrane helix</keyword>
<protein>
    <submittedName>
        <fullName evidence="6">Chemotaxis protein</fullName>
    </submittedName>
</protein>
<dbReference type="InterPro" id="IPR004089">
    <property type="entry name" value="MCPsignal_dom"/>
</dbReference>
<dbReference type="PROSITE" id="PS50111">
    <property type="entry name" value="CHEMOTAXIS_TRANSDUC_2"/>
    <property type="match status" value="1"/>
</dbReference>
<dbReference type="GO" id="GO:0016020">
    <property type="term" value="C:membrane"/>
    <property type="evidence" value="ECO:0007669"/>
    <property type="project" value="InterPro"/>
</dbReference>
<evidence type="ECO:0000313" key="6">
    <source>
        <dbReference type="EMBL" id="RXK10773.1"/>
    </source>
</evidence>
<keyword evidence="4" id="KW-0472">Membrane</keyword>
<keyword evidence="7" id="KW-1185">Reference proteome</keyword>
<evidence type="ECO:0000256" key="4">
    <source>
        <dbReference type="SAM" id="Phobius"/>
    </source>
</evidence>
<keyword evidence="1" id="KW-0145">Chemotaxis</keyword>
<organism evidence="6 7">
    <name type="scientific">Halarcobacter bivalviorum</name>
    <dbReference type="NCBI Taxonomy" id="663364"/>
    <lineage>
        <taxon>Bacteria</taxon>
        <taxon>Pseudomonadati</taxon>
        <taxon>Campylobacterota</taxon>
        <taxon>Epsilonproteobacteria</taxon>
        <taxon>Campylobacterales</taxon>
        <taxon>Arcobacteraceae</taxon>
        <taxon>Halarcobacter</taxon>
    </lineage>
</organism>
<proteinExistence type="inferred from homology"/>
<dbReference type="Pfam" id="PF00015">
    <property type="entry name" value="MCPsignal"/>
    <property type="match status" value="1"/>
</dbReference>
<evidence type="ECO:0000256" key="2">
    <source>
        <dbReference type="ARBA" id="ARBA00029447"/>
    </source>
</evidence>
<sequence>MSLRDELFTNLSVYGKNIESLLTSIMKEVEKSNNSNTALEVAQSIRTLLLARLHTTKFLISSKEVDNQEAKKEFTLLKKRIAIINEQLQNKNNIESFEEATKFINFYISDLKGITEAINITNSFIDKMNILEPKIAQTAETIKESVKKEQTFIGNDVSSTNSAIQIILTLVSIIVLTFIALIAIFIPRNISSELKEFQEGLLNFFKYVNREISDIELFKSNSKTEIGIMAEIVNKNILKTKKSIEEDKKIIEETVLVLSEFEQGDLCQRITTEVSNPSLNKLKDVLNNMGNTLENNIENILDVLEEFSNYNYLKKVDTKGIKEHLEKLATGVNSLGISITKMLIENKKNGLVLNDSAKTLLGNVDILNRSSNEAATSLEETASALEEITSNIALTTNKISQMNNLTKNVTNSANKGESLALKTNEAMNEIDKQVSSINEAISVIDQIAFQTNILSLNAAVEAATAGEAGKGFAVVSAEVRNLANRSAEAAKQIKTLVETATIKANEGKEIANEMKEGYSNLKENINETVELISDISNASREQQIGILQINSAINSLDTQTQNNVQIASKTQNIAINTSEIANTIVKNADEKEFEGKNTIKINS</sequence>
<dbReference type="PANTHER" id="PTHR43531">
    <property type="entry name" value="PROTEIN ICFG"/>
    <property type="match status" value="1"/>
</dbReference>
<dbReference type="SUPFAM" id="SSF58104">
    <property type="entry name" value="Methyl-accepting chemotaxis protein (MCP) signaling domain"/>
    <property type="match status" value="1"/>
</dbReference>
<accession>A0AAX2A9J3</accession>
<feature type="transmembrane region" description="Helical" evidence="4">
    <location>
        <begin position="163"/>
        <end position="186"/>
    </location>
</feature>
<evidence type="ECO:0000256" key="1">
    <source>
        <dbReference type="ARBA" id="ARBA00022500"/>
    </source>
</evidence>
<comment type="caution">
    <text evidence="6">The sequence shown here is derived from an EMBL/GenBank/DDBJ whole genome shotgun (WGS) entry which is preliminary data.</text>
</comment>
<dbReference type="PANTHER" id="PTHR43531:SF11">
    <property type="entry name" value="METHYL-ACCEPTING CHEMOTAXIS PROTEIN 3"/>
    <property type="match status" value="1"/>
</dbReference>